<proteinExistence type="predicted"/>
<gene>
    <name evidence="1" type="ORF">RCL2_001321700</name>
</gene>
<evidence type="ECO:0000313" key="2">
    <source>
        <dbReference type="Proteomes" id="UP000615446"/>
    </source>
</evidence>
<dbReference type="AlphaFoldDB" id="A0A8H3QMA2"/>
<name>A0A8H3QMA2_9GLOM</name>
<sequence>MNRNFERLSSLLALLNKSVYKRFYSLQGLIIHSLNDFGADSVSMNTNIISLKPVFDMNEHFAEVLIVSSPSRIALLTMSHFNRKDLWLIGVKKESFIRGFTQTSVQIELSRKRKTNLNKLWIRYFGIVTDARSVEFVRQNISKRKFAN</sequence>
<reference evidence="1" key="1">
    <citation type="submission" date="2019-10" db="EMBL/GenBank/DDBJ databases">
        <title>Conservation and host-specific expression of non-tandemly repeated heterogenous ribosome RNA gene in arbuscular mycorrhizal fungi.</title>
        <authorList>
            <person name="Maeda T."/>
            <person name="Kobayashi Y."/>
            <person name="Nakagawa T."/>
            <person name="Ezawa T."/>
            <person name="Yamaguchi K."/>
            <person name="Bino T."/>
            <person name="Nishimoto Y."/>
            <person name="Shigenobu S."/>
            <person name="Kawaguchi M."/>
        </authorList>
    </citation>
    <scope>NUCLEOTIDE SEQUENCE</scope>
    <source>
        <strain evidence="1">HR1</strain>
    </source>
</reference>
<protein>
    <submittedName>
        <fullName evidence="1">Uncharacterized protein</fullName>
    </submittedName>
</protein>
<dbReference type="EMBL" id="BLAL01000160">
    <property type="protein sequence ID" value="GES86150.1"/>
    <property type="molecule type" value="Genomic_DNA"/>
</dbReference>
<organism evidence="1 2">
    <name type="scientific">Rhizophagus clarus</name>
    <dbReference type="NCBI Taxonomy" id="94130"/>
    <lineage>
        <taxon>Eukaryota</taxon>
        <taxon>Fungi</taxon>
        <taxon>Fungi incertae sedis</taxon>
        <taxon>Mucoromycota</taxon>
        <taxon>Glomeromycotina</taxon>
        <taxon>Glomeromycetes</taxon>
        <taxon>Glomerales</taxon>
        <taxon>Glomeraceae</taxon>
        <taxon>Rhizophagus</taxon>
    </lineage>
</organism>
<accession>A0A8H3QMA2</accession>
<dbReference type="OrthoDB" id="2410986at2759"/>
<comment type="caution">
    <text evidence="1">The sequence shown here is derived from an EMBL/GenBank/DDBJ whole genome shotgun (WGS) entry which is preliminary data.</text>
</comment>
<dbReference type="Proteomes" id="UP000615446">
    <property type="component" value="Unassembled WGS sequence"/>
</dbReference>
<evidence type="ECO:0000313" key="1">
    <source>
        <dbReference type="EMBL" id="GES86150.1"/>
    </source>
</evidence>